<comment type="caution">
    <text evidence="2">The sequence shown here is derived from an EMBL/GenBank/DDBJ whole genome shotgun (WGS) entry which is preliminary data.</text>
</comment>
<dbReference type="Proteomes" id="UP001054945">
    <property type="component" value="Unassembled WGS sequence"/>
</dbReference>
<sequence length="192" mass="22626">MRPQMQSRPRGVPKEKVLEKKDAPVRSFDTFSSHILFRCRLRNERHNHCESTQGFRKDTCRFEYTKQIRQQVRSDLFCHQDGIERGKSVNETANDRPPCPRFESNSDPLPEEGKREINLFSPSTSNINTGRKEVVHFFCFEPVLSRRFLFPKKPEQQQVLTVPLRDLHIGDSLRFAYLQVCLQERQRANSSF</sequence>
<keyword evidence="3" id="KW-1185">Reference proteome</keyword>
<name>A0AAV4XG33_CAEEX</name>
<reference evidence="2 3" key="1">
    <citation type="submission" date="2021-06" db="EMBL/GenBank/DDBJ databases">
        <title>Caerostris extrusa draft genome.</title>
        <authorList>
            <person name="Kono N."/>
            <person name="Arakawa K."/>
        </authorList>
    </citation>
    <scope>NUCLEOTIDE SEQUENCE [LARGE SCALE GENOMIC DNA]</scope>
</reference>
<dbReference type="EMBL" id="BPLR01000220">
    <property type="protein sequence ID" value="GIY93014.1"/>
    <property type="molecule type" value="Genomic_DNA"/>
</dbReference>
<proteinExistence type="predicted"/>
<feature type="region of interest" description="Disordered" evidence="1">
    <location>
        <begin position="88"/>
        <end position="112"/>
    </location>
</feature>
<protein>
    <submittedName>
        <fullName evidence="2">Uncharacterized protein</fullName>
    </submittedName>
</protein>
<evidence type="ECO:0000313" key="2">
    <source>
        <dbReference type="EMBL" id="GIY93014.1"/>
    </source>
</evidence>
<organism evidence="2 3">
    <name type="scientific">Caerostris extrusa</name>
    <name type="common">Bark spider</name>
    <name type="synonym">Caerostris bankana</name>
    <dbReference type="NCBI Taxonomy" id="172846"/>
    <lineage>
        <taxon>Eukaryota</taxon>
        <taxon>Metazoa</taxon>
        <taxon>Ecdysozoa</taxon>
        <taxon>Arthropoda</taxon>
        <taxon>Chelicerata</taxon>
        <taxon>Arachnida</taxon>
        <taxon>Araneae</taxon>
        <taxon>Araneomorphae</taxon>
        <taxon>Entelegynae</taxon>
        <taxon>Araneoidea</taxon>
        <taxon>Araneidae</taxon>
        <taxon>Caerostris</taxon>
    </lineage>
</organism>
<dbReference type="AlphaFoldDB" id="A0AAV4XG33"/>
<evidence type="ECO:0000313" key="3">
    <source>
        <dbReference type="Proteomes" id="UP001054945"/>
    </source>
</evidence>
<evidence type="ECO:0000256" key="1">
    <source>
        <dbReference type="SAM" id="MobiDB-lite"/>
    </source>
</evidence>
<gene>
    <name evidence="2" type="ORF">CEXT_174761</name>
</gene>
<accession>A0AAV4XG33</accession>